<evidence type="ECO:0000313" key="2">
    <source>
        <dbReference type="Proteomes" id="UP000192610"/>
    </source>
</evidence>
<dbReference type="EMBL" id="LVXG01000067">
    <property type="protein sequence ID" value="OQP40738.1"/>
    <property type="molecule type" value="Genomic_DNA"/>
</dbReference>
<protein>
    <submittedName>
        <fullName evidence="1">Uncharacterized protein</fullName>
    </submittedName>
</protein>
<dbReference type="AlphaFoldDB" id="A0A1V9E3Q6"/>
<comment type="caution">
    <text evidence="1">The sequence shown here is derived from an EMBL/GenBank/DDBJ whole genome shotgun (WGS) entry which is preliminary data.</text>
</comment>
<sequence length="132" mass="15770">MLFWGKGIPAELKRDYSDHKQKCDTDSMLKILFRNDINNFCSRVKGKITFFATDDKEGVNIVYLPTPDEGYFFLINYDFYGDFESHNLLMRTSLNFYSADKGKTWTLSQDHWIQNYMIINYYRKDYYGNSNQ</sequence>
<evidence type="ECO:0000313" key="1">
    <source>
        <dbReference type="EMBL" id="OQP40738.1"/>
    </source>
</evidence>
<accession>A0A1V9E3Q6</accession>
<dbReference type="Proteomes" id="UP000192610">
    <property type="component" value="Unassembled WGS sequence"/>
</dbReference>
<keyword evidence="2" id="KW-1185">Reference proteome</keyword>
<dbReference type="STRING" id="354355.SAMN05660816_04247"/>
<name>A0A1V9E3Q6_9BACT</name>
<reference evidence="2" key="1">
    <citation type="submission" date="2016-04" db="EMBL/GenBank/DDBJ databases">
        <authorList>
            <person name="Chen L."/>
            <person name="Zhuang W."/>
            <person name="Wang G."/>
        </authorList>
    </citation>
    <scope>NUCLEOTIDE SEQUENCE [LARGE SCALE GENOMIC DNA]</scope>
    <source>
        <strain evidence="2">17621</strain>
    </source>
</reference>
<organism evidence="1 2">
    <name type="scientific">Niastella yeongjuensis</name>
    <dbReference type="NCBI Taxonomy" id="354355"/>
    <lineage>
        <taxon>Bacteria</taxon>
        <taxon>Pseudomonadati</taxon>
        <taxon>Bacteroidota</taxon>
        <taxon>Chitinophagia</taxon>
        <taxon>Chitinophagales</taxon>
        <taxon>Chitinophagaceae</taxon>
        <taxon>Niastella</taxon>
    </lineage>
</organism>
<gene>
    <name evidence="1" type="ORF">A4H97_14050</name>
</gene>
<proteinExistence type="predicted"/>